<dbReference type="Gene3D" id="3.30.160.60">
    <property type="entry name" value="Classic Zinc Finger"/>
    <property type="match status" value="1"/>
</dbReference>
<feature type="domain" description="C2H2-type" evidence="7">
    <location>
        <begin position="44"/>
        <end position="71"/>
    </location>
</feature>
<dbReference type="PROSITE" id="PS50157">
    <property type="entry name" value="ZINC_FINGER_C2H2_2"/>
    <property type="match status" value="1"/>
</dbReference>
<feature type="region of interest" description="Disordered" evidence="6">
    <location>
        <begin position="620"/>
        <end position="647"/>
    </location>
</feature>
<dbReference type="AlphaFoldDB" id="A0A9P5CU51"/>
<evidence type="ECO:0000256" key="3">
    <source>
        <dbReference type="ARBA" id="ARBA00022771"/>
    </source>
</evidence>
<evidence type="ECO:0000313" key="9">
    <source>
        <dbReference type="Proteomes" id="UP000803844"/>
    </source>
</evidence>
<dbReference type="GO" id="GO:0000981">
    <property type="term" value="F:DNA-binding transcription factor activity, RNA polymerase II-specific"/>
    <property type="evidence" value="ECO:0007669"/>
    <property type="project" value="TreeGrafter"/>
</dbReference>
<keyword evidence="2" id="KW-0677">Repeat</keyword>
<feature type="region of interest" description="Disordered" evidence="6">
    <location>
        <begin position="518"/>
        <end position="545"/>
    </location>
</feature>
<name>A0A9P5CU51_CRYP1</name>
<reference evidence="8" key="1">
    <citation type="journal article" date="2020" name="Phytopathology">
        <title>Genome sequence of the chestnut blight fungus Cryphonectria parasitica EP155: A fundamental resource for an archetypical invasive plant pathogen.</title>
        <authorList>
            <person name="Crouch J.A."/>
            <person name="Dawe A."/>
            <person name="Aerts A."/>
            <person name="Barry K."/>
            <person name="Churchill A.C.L."/>
            <person name="Grimwood J."/>
            <person name="Hillman B."/>
            <person name="Milgroom M.G."/>
            <person name="Pangilinan J."/>
            <person name="Smith M."/>
            <person name="Salamov A."/>
            <person name="Schmutz J."/>
            <person name="Yadav J."/>
            <person name="Grigoriev I.V."/>
            <person name="Nuss D."/>
        </authorList>
    </citation>
    <scope>NUCLEOTIDE SEQUENCE</scope>
    <source>
        <strain evidence="8">EP155</strain>
    </source>
</reference>
<evidence type="ECO:0000256" key="2">
    <source>
        <dbReference type="ARBA" id="ARBA00022737"/>
    </source>
</evidence>
<dbReference type="InterPro" id="IPR013087">
    <property type="entry name" value="Znf_C2H2_type"/>
</dbReference>
<protein>
    <recommendedName>
        <fullName evidence="7">C2H2-type domain-containing protein</fullName>
    </recommendedName>
</protein>
<evidence type="ECO:0000256" key="6">
    <source>
        <dbReference type="SAM" id="MobiDB-lite"/>
    </source>
</evidence>
<dbReference type="GO" id="GO:0045944">
    <property type="term" value="P:positive regulation of transcription by RNA polymerase II"/>
    <property type="evidence" value="ECO:0007669"/>
    <property type="project" value="UniProtKB-ARBA"/>
</dbReference>
<evidence type="ECO:0000259" key="7">
    <source>
        <dbReference type="PROSITE" id="PS50157"/>
    </source>
</evidence>
<feature type="compositionally biased region" description="Low complexity" evidence="6">
    <location>
        <begin position="664"/>
        <end position="676"/>
    </location>
</feature>
<dbReference type="InterPro" id="IPR036236">
    <property type="entry name" value="Znf_C2H2_sf"/>
</dbReference>
<dbReference type="RefSeq" id="XP_040781348.1">
    <property type="nucleotide sequence ID" value="XM_040920028.1"/>
</dbReference>
<dbReference type="PROSITE" id="PS00028">
    <property type="entry name" value="ZINC_FINGER_C2H2_1"/>
    <property type="match status" value="1"/>
</dbReference>
<dbReference type="OrthoDB" id="9368434at2759"/>
<gene>
    <name evidence="8" type="ORF">M406DRAFT_325835</name>
</gene>
<dbReference type="SUPFAM" id="SSF57667">
    <property type="entry name" value="beta-beta-alpha zinc fingers"/>
    <property type="match status" value="1"/>
</dbReference>
<dbReference type="PANTHER" id="PTHR19818:SF159">
    <property type="entry name" value="C2H2-TYPE DOMAIN-CONTAINING PROTEIN"/>
    <property type="match status" value="1"/>
</dbReference>
<feature type="compositionally biased region" description="Polar residues" evidence="6">
    <location>
        <begin position="269"/>
        <end position="286"/>
    </location>
</feature>
<dbReference type="Proteomes" id="UP000803844">
    <property type="component" value="Unassembled WGS sequence"/>
</dbReference>
<keyword evidence="3 5" id="KW-0863">Zinc-finger</keyword>
<dbReference type="PANTHER" id="PTHR19818">
    <property type="entry name" value="ZINC FINGER PROTEIN ZIC AND GLI"/>
    <property type="match status" value="1"/>
</dbReference>
<organism evidence="8 9">
    <name type="scientific">Cryphonectria parasitica (strain ATCC 38755 / EP155)</name>
    <dbReference type="NCBI Taxonomy" id="660469"/>
    <lineage>
        <taxon>Eukaryota</taxon>
        <taxon>Fungi</taxon>
        <taxon>Dikarya</taxon>
        <taxon>Ascomycota</taxon>
        <taxon>Pezizomycotina</taxon>
        <taxon>Sordariomycetes</taxon>
        <taxon>Sordariomycetidae</taxon>
        <taxon>Diaporthales</taxon>
        <taxon>Cryphonectriaceae</taxon>
        <taxon>Cryphonectria-Endothia species complex</taxon>
        <taxon>Cryphonectria</taxon>
    </lineage>
</organism>
<feature type="compositionally biased region" description="Polar residues" evidence="6">
    <location>
        <begin position="638"/>
        <end position="647"/>
    </location>
</feature>
<sequence>MNPSYTPSLDGQWGTGLPEHFRNRSTLPSGLSPDLAQETTDDSFGCQSCGKEYSRLCDLNKHVKTHSRPFKCPVEDCLYYISGWPTEKELARHFNDKHSSEPRVFSCLWHGCTYSSKRESNCKQHMEKVHGYNYVRSRAGGKEDGGLDKPATSATQVDVIPRSVQQPRNPLAIRTVPNFLLTPSPLEGCSTLPSDTSSPISLAGTGPYGPEPYIPWNSPVTRLSNSNNNNNNNEGFLQQFSQNYTSGSPITIHDGEWLQVPVDPKLHNPDTSSANTPETSPVTEVSLSRDDMLRALPTIVTPKTSPSVNSQVLTPVSEPSPVLNQHSGFVSEATTPQDSEGFRGQGHIATLGLGVTGHLNPFGKRQVRFGKDPWEDSDEDDEPPNKRNRTPGGNEEDSGDPKMICPFRSAHPEIYDLNVHSKYFSCHTEHHNISTVVRHLGRPAHNLDVDNSRQAISSFNATNEHGHPAAGLCKKCWRSFADPEAFESHLNTKCETVSRSKREKFQILLDTFCRTNQDSYNDESGGSDNVEDAEGDSEADASRSATSYIRREDVVSRREYQALVDRVATLERMIATRMPQSTPRTLPQQATVARAFTPSPAMQSQSFDYYSYETAPSQSRAPAVVGREPRTSMVGGMDTQTLGTGDQSVTSFYLETDRSMNSFRPTPSRRTDSVSTVRRASPLTAAPHPGGQQQQQQQHAPARAVSDSAYGTEAAAAAAAAAGAAGGRGGGGGGQQMVTTGNAAALVHLPSHQVAQAAVSFENPGTGATQQPAGAMMRDRWGQGVEAGGSEMMQRMDFFNSQGSAEDIAKYLNMDSHQ</sequence>
<dbReference type="GO" id="GO:0000978">
    <property type="term" value="F:RNA polymerase II cis-regulatory region sequence-specific DNA binding"/>
    <property type="evidence" value="ECO:0007669"/>
    <property type="project" value="TreeGrafter"/>
</dbReference>
<evidence type="ECO:0000256" key="5">
    <source>
        <dbReference type="PROSITE-ProRule" id="PRU00042"/>
    </source>
</evidence>
<comment type="caution">
    <text evidence="8">The sequence shown here is derived from an EMBL/GenBank/DDBJ whole genome shotgun (WGS) entry which is preliminary data.</text>
</comment>
<accession>A0A9P5CU51</accession>
<dbReference type="GO" id="GO:0008270">
    <property type="term" value="F:zinc ion binding"/>
    <property type="evidence" value="ECO:0007669"/>
    <property type="project" value="UniProtKB-KW"/>
</dbReference>
<dbReference type="InterPro" id="IPR050329">
    <property type="entry name" value="GLI_C2H2-zinc-finger"/>
</dbReference>
<feature type="region of interest" description="Disordered" evidence="6">
    <location>
        <begin position="682"/>
        <end position="708"/>
    </location>
</feature>
<evidence type="ECO:0000256" key="4">
    <source>
        <dbReference type="ARBA" id="ARBA00022833"/>
    </source>
</evidence>
<evidence type="ECO:0000313" key="8">
    <source>
        <dbReference type="EMBL" id="KAF3770387.1"/>
    </source>
</evidence>
<feature type="region of interest" description="Disordered" evidence="6">
    <location>
        <begin position="657"/>
        <end position="676"/>
    </location>
</feature>
<evidence type="ECO:0000256" key="1">
    <source>
        <dbReference type="ARBA" id="ARBA00022723"/>
    </source>
</evidence>
<dbReference type="GeneID" id="63837157"/>
<dbReference type="GO" id="GO:0005634">
    <property type="term" value="C:nucleus"/>
    <property type="evidence" value="ECO:0007669"/>
    <property type="project" value="UniProtKB-ARBA"/>
</dbReference>
<keyword evidence="4" id="KW-0862">Zinc</keyword>
<feature type="region of interest" description="Disordered" evidence="6">
    <location>
        <begin position="359"/>
        <end position="404"/>
    </location>
</feature>
<feature type="region of interest" description="Disordered" evidence="6">
    <location>
        <begin position="261"/>
        <end position="289"/>
    </location>
</feature>
<keyword evidence="1" id="KW-0479">Metal-binding</keyword>
<feature type="compositionally biased region" description="Polar residues" evidence="6">
    <location>
        <begin position="518"/>
        <end position="527"/>
    </location>
</feature>
<keyword evidence="9" id="KW-1185">Reference proteome</keyword>
<proteinExistence type="predicted"/>
<feature type="compositionally biased region" description="Acidic residues" evidence="6">
    <location>
        <begin position="529"/>
        <end position="539"/>
    </location>
</feature>
<dbReference type="SMART" id="SM00355">
    <property type="entry name" value="ZnF_C2H2"/>
    <property type="match status" value="4"/>
</dbReference>
<feature type="compositionally biased region" description="Low complexity" evidence="6">
    <location>
        <begin position="682"/>
        <end position="702"/>
    </location>
</feature>
<dbReference type="EMBL" id="MU032344">
    <property type="protein sequence ID" value="KAF3770387.1"/>
    <property type="molecule type" value="Genomic_DNA"/>
</dbReference>